<evidence type="ECO:0000313" key="3">
    <source>
        <dbReference type="Proteomes" id="UP000556436"/>
    </source>
</evidence>
<evidence type="ECO:0000313" key="2">
    <source>
        <dbReference type="EMBL" id="MBB4889753.1"/>
    </source>
</evidence>
<organism evidence="2 3">
    <name type="scientific">Streptomyces netropsis</name>
    <name type="common">Streptoverticillium netropsis</name>
    <dbReference type="NCBI Taxonomy" id="55404"/>
    <lineage>
        <taxon>Bacteria</taxon>
        <taxon>Bacillati</taxon>
        <taxon>Actinomycetota</taxon>
        <taxon>Actinomycetes</taxon>
        <taxon>Kitasatosporales</taxon>
        <taxon>Streptomycetaceae</taxon>
        <taxon>Streptomyces</taxon>
    </lineage>
</organism>
<gene>
    <name evidence="2" type="ORF">FHS38_005829</name>
</gene>
<evidence type="ECO:0000256" key="1">
    <source>
        <dbReference type="SAM" id="MobiDB-lite"/>
    </source>
</evidence>
<feature type="compositionally biased region" description="Basic and acidic residues" evidence="1">
    <location>
        <begin position="24"/>
        <end position="34"/>
    </location>
</feature>
<dbReference type="RefSeq" id="WP_184738457.1">
    <property type="nucleotide sequence ID" value="NZ_BMRW01000013.1"/>
</dbReference>
<proteinExistence type="predicted"/>
<dbReference type="AlphaFoldDB" id="A0A7W7LHF6"/>
<dbReference type="Proteomes" id="UP000556436">
    <property type="component" value="Unassembled WGS sequence"/>
</dbReference>
<name>A0A7W7LHF6_STRNE</name>
<feature type="region of interest" description="Disordered" evidence="1">
    <location>
        <begin position="15"/>
        <end position="68"/>
    </location>
</feature>
<keyword evidence="3" id="KW-1185">Reference proteome</keyword>
<accession>A0A7W7LHF6</accession>
<reference evidence="2 3" key="1">
    <citation type="submission" date="2020-08" db="EMBL/GenBank/DDBJ databases">
        <title>Genomic Encyclopedia of Type Strains, Phase III (KMG-III): the genomes of soil and plant-associated and newly described type strains.</title>
        <authorList>
            <person name="Whitman W."/>
        </authorList>
    </citation>
    <scope>NUCLEOTIDE SEQUENCE [LARGE SCALE GENOMIC DNA]</scope>
    <source>
        <strain evidence="2 3">CECT 3265</strain>
    </source>
</reference>
<dbReference type="EMBL" id="JACHJG010000015">
    <property type="protein sequence ID" value="MBB4889753.1"/>
    <property type="molecule type" value="Genomic_DNA"/>
</dbReference>
<comment type="caution">
    <text evidence="2">The sequence shown here is derived from an EMBL/GenBank/DDBJ whole genome shotgun (WGS) entry which is preliminary data.</text>
</comment>
<sequence>MTALRHRLYRRLHPRQYRAGQLAEQRHQVLDTDSRPVPTDYPPAHPPATAGRQELTDQAGASLPGDAA</sequence>
<protein>
    <submittedName>
        <fullName evidence="2">Uncharacterized protein</fullName>
    </submittedName>
</protein>